<dbReference type="Proteomes" id="UP000248484">
    <property type="component" value="Chromosome 9"/>
</dbReference>
<evidence type="ECO:0000256" key="4">
    <source>
        <dbReference type="ARBA" id="ARBA00011533"/>
    </source>
</evidence>
<comment type="similarity">
    <text evidence="3">Belongs to the complex I NDUFA3 subunit family.</text>
</comment>
<evidence type="ECO:0000256" key="1">
    <source>
        <dbReference type="ARBA" id="ARBA00003195"/>
    </source>
</evidence>
<keyword evidence="18" id="KW-1185">Reference proteome</keyword>
<dbReference type="AlphaFoldDB" id="A0A9W2WV85"/>
<evidence type="ECO:0000256" key="3">
    <source>
        <dbReference type="ARBA" id="ARBA00008253"/>
    </source>
</evidence>
<dbReference type="GeneID" id="102992404"/>
<evidence type="ECO:0000256" key="11">
    <source>
        <dbReference type="ARBA" id="ARBA00022989"/>
    </source>
</evidence>
<evidence type="ECO:0000256" key="5">
    <source>
        <dbReference type="ARBA" id="ARBA00016391"/>
    </source>
</evidence>
<keyword evidence="11 17" id="KW-1133">Transmembrane helix</keyword>
<accession>A0A9W2WV85</accession>
<dbReference type="GO" id="GO:0045271">
    <property type="term" value="C:respiratory chain complex I"/>
    <property type="evidence" value="ECO:0007669"/>
    <property type="project" value="InterPro"/>
</dbReference>
<organism evidence="18 19">
    <name type="scientific">Physeter macrocephalus</name>
    <name type="common">Sperm whale</name>
    <name type="synonym">Physeter catodon</name>
    <dbReference type="NCBI Taxonomy" id="9755"/>
    <lineage>
        <taxon>Eukaryota</taxon>
        <taxon>Metazoa</taxon>
        <taxon>Chordata</taxon>
        <taxon>Craniata</taxon>
        <taxon>Vertebrata</taxon>
        <taxon>Euteleostomi</taxon>
        <taxon>Mammalia</taxon>
        <taxon>Eutheria</taxon>
        <taxon>Laurasiatheria</taxon>
        <taxon>Artiodactyla</taxon>
        <taxon>Whippomorpha</taxon>
        <taxon>Cetacea</taxon>
        <taxon>Odontoceti</taxon>
        <taxon>Physeteridae</taxon>
        <taxon>Physeter</taxon>
    </lineage>
</organism>
<evidence type="ECO:0000313" key="19">
    <source>
        <dbReference type="RefSeq" id="XP_054942905.1"/>
    </source>
</evidence>
<reference evidence="19" key="1">
    <citation type="submission" date="2025-08" db="UniProtKB">
        <authorList>
            <consortium name="RefSeq"/>
        </authorList>
    </citation>
    <scope>IDENTIFICATION</scope>
    <source>
        <tissue evidence="19">Muscle</tissue>
    </source>
</reference>
<keyword evidence="14 17" id="KW-0472">Membrane</keyword>
<evidence type="ECO:0000256" key="8">
    <source>
        <dbReference type="ARBA" id="ARBA00022692"/>
    </source>
</evidence>
<dbReference type="OrthoDB" id="9685180at2759"/>
<keyword evidence="10" id="KW-0249">Electron transport</keyword>
<evidence type="ECO:0000256" key="10">
    <source>
        <dbReference type="ARBA" id="ARBA00022982"/>
    </source>
</evidence>
<evidence type="ECO:0000256" key="2">
    <source>
        <dbReference type="ARBA" id="ARBA00004434"/>
    </source>
</evidence>
<gene>
    <name evidence="19" type="primary">LOC102992404</name>
</gene>
<evidence type="ECO:0000256" key="12">
    <source>
        <dbReference type="ARBA" id="ARBA00022990"/>
    </source>
</evidence>
<evidence type="ECO:0000256" key="13">
    <source>
        <dbReference type="ARBA" id="ARBA00023128"/>
    </source>
</evidence>
<dbReference type="InterPro" id="IPR026626">
    <property type="entry name" value="NDUFA3"/>
</dbReference>
<evidence type="ECO:0000256" key="9">
    <source>
        <dbReference type="ARBA" id="ARBA00022792"/>
    </source>
</evidence>
<dbReference type="KEGG" id="pcad:102992404"/>
<name>A0A9W2WV85_PHYMC</name>
<proteinExistence type="inferred from homology"/>
<dbReference type="PANTHER" id="PTHR15221">
    <property type="entry name" value="NADH DEHYDROGENASE [UBIQUINONE] 1 ALPHA SUBCOMPLEX SUBUNIT 3"/>
    <property type="match status" value="1"/>
</dbReference>
<feature type="transmembrane region" description="Helical" evidence="17">
    <location>
        <begin position="75"/>
        <end position="93"/>
    </location>
</feature>
<keyword evidence="13" id="KW-0496">Mitochondrion</keyword>
<evidence type="ECO:0000256" key="7">
    <source>
        <dbReference type="ARBA" id="ARBA00022660"/>
    </source>
</evidence>
<comment type="function">
    <text evidence="1">Accessory subunit of the mitochondrial membrane respiratory chain NADH dehydrogenase (Complex I), that is believed not to be involved in catalysis. Complex I functions in the transfer of electrons from NADH to the respiratory chain. The immediate electron acceptor for the enzyme is believed to be ubiquinone.</text>
</comment>
<protein>
    <recommendedName>
        <fullName evidence="5">NADH dehydrogenase [ubiquinone] 1 alpha subcomplex subunit 3</fullName>
    </recommendedName>
    <alternativeName>
        <fullName evidence="15">Complex I-B9</fullName>
    </alternativeName>
    <alternativeName>
        <fullName evidence="16">NADH-ubiquinone oxidoreductase B9 subunit</fullName>
    </alternativeName>
</protein>
<evidence type="ECO:0000256" key="17">
    <source>
        <dbReference type="SAM" id="Phobius"/>
    </source>
</evidence>
<dbReference type="Pfam" id="PF14987">
    <property type="entry name" value="NADHdh_A3"/>
    <property type="match status" value="1"/>
</dbReference>
<evidence type="ECO:0000256" key="6">
    <source>
        <dbReference type="ARBA" id="ARBA00022448"/>
    </source>
</evidence>
<sequence length="142" mass="15495">MTNKIDDQLLGIVLLAAVVPKEMLPEVVRFDICESAWKAAHILGLPPTYSSDLNWGSQGNCKAPSFLKNAWAKELVLVVSSTIGGLIIILPTMSPYTEYAIMINQASPYNHTVLLLDNGNIPNGSSHPQDPQGPSLEWLKKL</sequence>
<keyword evidence="8 17" id="KW-0812">Transmembrane</keyword>
<dbReference type="RefSeq" id="XP_054942905.1">
    <property type="nucleotide sequence ID" value="XM_055086930.1"/>
</dbReference>
<dbReference type="GO" id="GO:0005743">
    <property type="term" value="C:mitochondrial inner membrane"/>
    <property type="evidence" value="ECO:0007669"/>
    <property type="project" value="UniProtKB-SubCell"/>
</dbReference>
<evidence type="ECO:0000256" key="15">
    <source>
        <dbReference type="ARBA" id="ARBA00031425"/>
    </source>
</evidence>
<keyword evidence="9" id="KW-0999">Mitochondrion inner membrane</keyword>
<keyword evidence="12" id="KW-0007">Acetylation</keyword>
<dbReference type="PANTHER" id="PTHR15221:SF0">
    <property type="entry name" value="NADH DEHYDROGENASE [UBIQUINONE] 1 ALPHA SUBCOMPLEX SUBUNIT 3"/>
    <property type="match status" value="1"/>
</dbReference>
<keyword evidence="7" id="KW-0679">Respiratory chain</keyword>
<keyword evidence="6" id="KW-0813">Transport</keyword>
<comment type="subunit">
    <text evidence="4">Complex I is composed of 45 different subunits.</text>
</comment>
<evidence type="ECO:0000256" key="16">
    <source>
        <dbReference type="ARBA" id="ARBA00032035"/>
    </source>
</evidence>
<evidence type="ECO:0000256" key="14">
    <source>
        <dbReference type="ARBA" id="ARBA00023136"/>
    </source>
</evidence>
<comment type="subcellular location">
    <subcellularLocation>
        <location evidence="2">Mitochondrion inner membrane</location>
        <topology evidence="2">Single-pass membrane protein</topology>
    </subcellularLocation>
</comment>
<evidence type="ECO:0000313" key="18">
    <source>
        <dbReference type="Proteomes" id="UP000248484"/>
    </source>
</evidence>